<feature type="compositionally biased region" description="Basic residues" evidence="7">
    <location>
        <begin position="468"/>
        <end position="479"/>
    </location>
</feature>
<dbReference type="Gene3D" id="2.30.30.140">
    <property type="match status" value="1"/>
</dbReference>
<evidence type="ECO:0000256" key="4">
    <source>
        <dbReference type="ARBA" id="ARBA00023163"/>
    </source>
</evidence>
<evidence type="ECO:0000313" key="9">
    <source>
        <dbReference type="Proteomes" id="UP000077755"/>
    </source>
</evidence>
<feature type="compositionally biased region" description="Polar residues" evidence="7">
    <location>
        <begin position="243"/>
        <end position="253"/>
    </location>
</feature>
<evidence type="ECO:0000313" key="8">
    <source>
        <dbReference type="EMBL" id="WOG84056.1"/>
    </source>
</evidence>
<feature type="compositionally biased region" description="Polar residues" evidence="7">
    <location>
        <begin position="632"/>
        <end position="643"/>
    </location>
</feature>
<dbReference type="Proteomes" id="UP000077755">
    <property type="component" value="Chromosome 1"/>
</dbReference>
<name>A0A166HUN1_DAUCS</name>
<feature type="compositionally biased region" description="Polar residues" evidence="7">
    <location>
        <begin position="1"/>
        <end position="12"/>
    </location>
</feature>
<dbReference type="OrthoDB" id="435275at2759"/>
<feature type="region of interest" description="Disordered" evidence="7">
    <location>
        <begin position="337"/>
        <end position="409"/>
    </location>
</feature>
<dbReference type="CDD" id="cd20404">
    <property type="entry name" value="Tudor_Agenet_AtEML-like"/>
    <property type="match status" value="1"/>
</dbReference>
<sequence>MENSLVKSTSAVISKESGFVDNQGSDDGCGKGKSGGVNDGGKKVRKRKGKDNVESSGETKVKKSRTSVDNGSLGKSELGQGMDRGGGVGGLSVGFDGGGDAVRVPRKKRGSAGSKSHVVKQSGSSSSVVQSGQTKSDLKDCGAVVLSVPLHAKKKRGKLVVDKGKSVDQTEVLDSDLKDCETDVLSIPQHAKKKKRKKLISDEGNSVDQIAKLETDLKDCTTGIPRVPQQGKKREPLIVNKGSSADQTANLNSDQKDCATAIPRIPQHAKKRREPLVVDKGSSVDQTVNSNPDRKDTTVDKLNIRDADEKRIEQLIIDRGDLVDQTAMLNTDFKDCATALPSTPQHAKKRRKKVITDEGKVADASSKKEQKHGKKRKGLPLDSLEFADKAQPAVGHTESTSEDSTDNEENLEKNAAMMLSSRFDPRCTGPSCKSKSSLSHSGGDTGSHAENMQASSDCPSPDTASRLLRPRYNHKEKGRPRKRRHFYEVVYMDKDPRWFLNKRIKVFWPLDERWYHGLVNDYDEERKLHHVKYDDKDKEWISLQNERFMLLLLRSEVTDAGKPLPSCAEDKIIDETRKDLSMSVKDTNALSHLESEPIISWLAGSNRAKSLTGVKKQKTFHPSPSDSSPSSKNVTNAQRNSNVCLLEKQTSGVRYSDSVDRLAVEADGGEVMSKHRTSSKENGLPTVYFRRRFHKKKDAFISMSVNNNVQRNLPTEDGLLTVADRFSTSDKENVLLDSVNPSKMMLLIGSDGMSKLNLALIPFKKFVSQVRLPVRFLLDFPFGSEMSRYFRLSLLQQYGAIVSTWPTVYFEMLFVDNEVGLRFFLLEGCLKQAVAFLFIVLSMFFDTKKPRESVDLQIPVTSIRFKLSCTQDLRKQHIFSFYSFSKLKHSSWLHLDSILQKKCLFSKKLPLPECTLENIQAFESGSKQIHINSVSWQSSFQGTRRKSFQDIIPIGLSKTGKENRSQPPCCNVMHGILPLALSFSAAPLVFRSLHLSLLMKSSIACVRLRECTLACSLDHVENTSKSTTNDCAVAKHGSEIFPVVPESTPGIFLLDEGHSGCLSHTKGQIETHPLTGSMNCGTTMSSLHYKDKGSDADGTFNCSNDGGCISTNVIAHSLNRESHNPEPERLLTLKNRMSYKDPGSGISRESDSLNLDSMRVEIPEIDSAKSSILGKSPGVSRVSDYISATSDGIITSPNTFSPTNFWTPNTRNLNSSPLGEISPAWHGERINVVHSGFGTGPRKPRTQVHYAMPFAGSEFSPRHKPLNQNGHPFRRVRRASEKRTYDDTKGSQRNLELLACDSNVLITLGDRCWREYGARVTLEVADQNEWRLAVKFSGSTRYSHKVLHVFQPGSTNRYTHAMMWKGGKDWALEFPDRGQWMLFKEMHEECYNRNIRAASVKNIPIPGVHLVEECEANMEKLPFTRSPRYFRQIEDDIDMAMNPSKILYDMDSEDEQWIDFQTQETCHVAITDDLFEKTMDTLEKVAYAQRRDDFTVAELEKLMVGVVPGEVINAIFQHWQQKRKKTGYPLIRQLQPPSWERYQQKLQEWNQLVSKANTAAARGGKVKKPPPVEKPAMFAFCLKPRGLEVPNKGSKHRSQKKIHIAHAIIGDQDSGHTFGRRSNSFAFRDEKATYPDYSPENSDTSPSMRIYSPSDVCSHEYVSPNNGAPDYDNHPKLYKNKSKKIGAIMPRSNLHASPSYNHRTPGKRNGVQRRDIEFPDRPIQMHYQSEVYPGTGNMQFGVRDLDELGVREASNAAKRVSHFARFKREKAQRLLYRADLARSRAASAIITAEALKTSYSLNEGKNESLSE</sequence>
<dbReference type="GO" id="GO:0006357">
    <property type="term" value="P:regulation of transcription by RNA polymerase II"/>
    <property type="evidence" value="ECO:0007669"/>
    <property type="project" value="InterPro"/>
</dbReference>
<comment type="similarity">
    <text evidence="2 6">Belongs to the enhancer of polycomb family.</text>
</comment>
<evidence type="ECO:0000256" key="6">
    <source>
        <dbReference type="RuleBase" id="RU361124"/>
    </source>
</evidence>
<proteinExistence type="inferred from homology"/>
<feature type="compositionally biased region" description="Basic and acidic residues" evidence="7">
    <location>
        <begin position="50"/>
        <end position="61"/>
    </location>
</feature>
<feature type="compositionally biased region" description="Basic and acidic residues" evidence="7">
    <location>
        <begin position="354"/>
        <end position="368"/>
    </location>
</feature>
<evidence type="ECO:0000256" key="5">
    <source>
        <dbReference type="ARBA" id="ARBA00023242"/>
    </source>
</evidence>
<feature type="compositionally biased region" description="Low complexity" evidence="7">
    <location>
        <begin position="622"/>
        <end position="631"/>
    </location>
</feature>
<feature type="region of interest" description="Disordered" evidence="7">
    <location>
        <begin position="612"/>
        <end position="643"/>
    </location>
</feature>
<gene>
    <name evidence="8" type="ORF">DCAR_0103236</name>
</gene>
<dbReference type="Gramene" id="KZN10412">
    <property type="protein sequence ID" value="KZN10412"/>
    <property type="gene ID" value="DCAR_003068"/>
</dbReference>
<protein>
    <recommendedName>
        <fullName evidence="6">Enhancer of polycomb-like protein</fullName>
    </recommendedName>
</protein>
<feature type="compositionally biased region" description="Polar residues" evidence="7">
    <location>
        <begin position="448"/>
        <end position="458"/>
    </location>
</feature>
<keyword evidence="4 6" id="KW-0804">Transcription</keyword>
<feature type="compositionally biased region" description="Acidic residues" evidence="7">
    <location>
        <begin position="400"/>
        <end position="409"/>
    </location>
</feature>
<dbReference type="Pfam" id="PF10513">
    <property type="entry name" value="EPL1"/>
    <property type="match status" value="1"/>
</dbReference>
<keyword evidence="3 6" id="KW-0805">Transcription regulation</keyword>
<feature type="region of interest" description="Disordered" evidence="7">
    <location>
        <begin position="243"/>
        <end position="299"/>
    </location>
</feature>
<dbReference type="PANTHER" id="PTHR14898">
    <property type="entry name" value="ENHANCER OF POLYCOMB"/>
    <property type="match status" value="1"/>
</dbReference>
<feature type="compositionally biased region" description="Gly residues" evidence="7">
    <location>
        <begin position="82"/>
        <end position="100"/>
    </location>
</feature>
<dbReference type="EMBL" id="CP093343">
    <property type="protein sequence ID" value="WOG84056.1"/>
    <property type="molecule type" value="Genomic_DNA"/>
</dbReference>
<dbReference type="InterPro" id="IPR024943">
    <property type="entry name" value="Enhancer_polycomb"/>
</dbReference>
<reference evidence="8" key="1">
    <citation type="journal article" date="2016" name="Nat. Genet.">
        <title>A high-quality carrot genome assembly provides new insights into carotenoid accumulation and asterid genome evolution.</title>
        <authorList>
            <person name="Iorizzo M."/>
            <person name="Ellison S."/>
            <person name="Senalik D."/>
            <person name="Zeng P."/>
            <person name="Satapoomin P."/>
            <person name="Huang J."/>
            <person name="Bowman M."/>
            <person name="Iovene M."/>
            <person name="Sanseverino W."/>
            <person name="Cavagnaro P."/>
            <person name="Yildiz M."/>
            <person name="Macko-Podgorni A."/>
            <person name="Moranska E."/>
            <person name="Grzebelus E."/>
            <person name="Grzebelus D."/>
            <person name="Ashrafi H."/>
            <person name="Zheng Z."/>
            <person name="Cheng S."/>
            <person name="Spooner D."/>
            <person name="Van Deynze A."/>
            <person name="Simon P."/>
        </authorList>
    </citation>
    <scope>NUCLEOTIDE SEQUENCE</scope>
    <source>
        <tissue evidence="8">Leaf</tissue>
    </source>
</reference>
<evidence type="ECO:0000256" key="7">
    <source>
        <dbReference type="SAM" id="MobiDB-lite"/>
    </source>
</evidence>
<comment type="subcellular location">
    <subcellularLocation>
        <location evidence="1 6">Nucleus</location>
    </subcellularLocation>
</comment>
<keyword evidence="5 6" id="KW-0539">Nucleus</keyword>
<feature type="region of interest" description="Disordered" evidence="7">
    <location>
        <begin position="1"/>
        <end position="135"/>
    </location>
</feature>
<feature type="compositionally biased region" description="Low complexity" evidence="7">
    <location>
        <begin position="431"/>
        <end position="441"/>
    </location>
</feature>
<dbReference type="OMA" id="DSFNGRH"/>
<evidence type="ECO:0000256" key="2">
    <source>
        <dbReference type="ARBA" id="ARBA00008035"/>
    </source>
</evidence>
<dbReference type="GO" id="GO:0035267">
    <property type="term" value="C:NuA4 histone acetyltransferase complex"/>
    <property type="evidence" value="ECO:0007669"/>
    <property type="project" value="InterPro"/>
</dbReference>
<evidence type="ECO:0000256" key="1">
    <source>
        <dbReference type="ARBA" id="ARBA00004123"/>
    </source>
</evidence>
<reference evidence="8" key="2">
    <citation type="submission" date="2022-03" db="EMBL/GenBank/DDBJ databases">
        <title>Draft title - Genomic analysis of global carrot germplasm unveils the trajectory of domestication and the origin of high carotenoid orange carrot.</title>
        <authorList>
            <person name="Iorizzo M."/>
            <person name="Ellison S."/>
            <person name="Senalik D."/>
            <person name="Macko-Podgorni A."/>
            <person name="Grzebelus D."/>
            <person name="Bostan H."/>
            <person name="Rolling W."/>
            <person name="Curaba J."/>
            <person name="Simon P."/>
        </authorList>
    </citation>
    <scope>NUCLEOTIDE SEQUENCE</scope>
    <source>
        <tissue evidence="8">Leaf</tissue>
    </source>
</reference>
<accession>A0A166HUN1</accession>
<evidence type="ECO:0000256" key="3">
    <source>
        <dbReference type="ARBA" id="ARBA00023015"/>
    </source>
</evidence>
<organism evidence="8 9">
    <name type="scientific">Daucus carota subsp. sativus</name>
    <name type="common">Carrot</name>
    <dbReference type="NCBI Taxonomy" id="79200"/>
    <lineage>
        <taxon>Eukaryota</taxon>
        <taxon>Viridiplantae</taxon>
        <taxon>Streptophyta</taxon>
        <taxon>Embryophyta</taxon>
        <taxon>Tracheophyta</taxon>
        <taxon>Spermatophyta</taxon>
        <taxon>Magnoliopsida</taxon>
        <taxon>eudicotyledons</taxon>
        <taxon>Gunneridae</taxon>
        <taxon>Pentapetalae</taxon>
        <taxon>asterids</taxon>
        <taxon>campanulids</taxon>
        <taxon>Apiales</taxon>
        <taxon>Apiaceae</taxon>
        <taxon>Apioideae</taxon>
        <taxon>Scandiceae</taxon>
        <taxon>Daucinae</taxon>
        <taxon>Daucus</taxon>
        <taxon>Daucus sect. Daucus</taxon>
    </lineage>
</organism>
<dbReference type="InterPro" id="IPR019542">
    <property type="entry name" value="Enhancer_polycomb-like_N"/>
</dbReference>
<feature type="compositionally biased region" description="Basic residues" evidence="7">
    <location>
        <begin position="369"/>
        <end position="378"/>
    </location>
</feature>
<feature type="region of interest" description="Disordered" evidence="7">
    <location>
        <begin position="426"/>
        <end position="479"/>
    </location>
</feature>
<keyword evidence="9" id="KW-1185">Reference proteome</keyword>
<dbReference type="SMART" id="SM00333">
    <property type="entry name" value="TUDOR"/>
    <property type="match status" value="1"/>
</dbReference>
<dbReference type="GO" id="GO:0005634">
    <property type="term" value="C:nucleus"/>
    <property type="evidence" value="ECO:0007669"/>
    <property type="project" value="UniProtKB-SubCell"/>
</dbReference>
<feature type="compositionally biased region" description="Low complexity" evidence="7">
    <location>
        <begin position="113"/>
        <end position="135"/>
    </location>
</feature>
<dbReference type="KEGG" id="dcr:108203413"/>
<dbReference type="InterPro" id="IPR002999">
    <property type="entry name" value="Tudor"/>
</dbReference>